<dbReference type="EMBL" id="JAYMGO010000020">
    <property type="protein sequence ID" value="KAL1253773.1"/>
    <property type="molecule type" value="Genomic_DNA"/>
</dbReference>
<keyword evidence="3" id="KW-1185">Reference proteome</keyword>
<comment type="caution">
    <text evidence="2">The sequence shown here is derived from an EMBL/GenBank/DDBJ whole genome shotgun (WGS) entry which is preliminary data.</text>
</comment>
<accession>A0ABR3LQM9</accession>
<evidence type="ECO:0000313" key="2">
    <source>
        <dbReference type="EMBL" id="KAL1253773.1"/>
    </source>
</evidence>
<gene>
    <name evidence="2" type="ORF">QQF64_016002</name>
</gene>
<proteinExistence type="predicted"/>
<evidence type="ECO:0000313" key="3">
    <source>
        <dbReference type="Proteomes" id="UP001558613"/>
    </source>
</evidence>
<organism evidence="2 3">
    <name type="scientific">Cirrhinus molitorella</name>
    <name type="common">mud carp</name>
    <dbReference type="NCBI Taxonomy" id="172907"/>
    <lineage>
        <taxon>Eukaryota</taxon>
        <taxon>Metazoa</taxon>
        <taxon>Chordata</taxon>
        <taxon>Craniata</taxon>
        <taxon>Vertebrata</taxon>
        <taxon>Euteleostomi</taxon>
        <taxon>Actinopterygii</taxon>
        <taxon>Neopterygii</taxon>
        <taxon>Teleostei</taxon>
        <taxon>Ostariophysi</taxon>
        <taxon>Cypriniformes</taxon>
        <taxon>Cyprinidae</taxon>
        <taxon>Labeoninae</taxon>
        <taxon>Labeonini</taxon>
        <taxon>Cirrhinus</taxon>
    </lineage>
</organism>
<feature type="compositionally biased region" description="Polar residues" evidence="1">
    <location>
        <begin position="84"/>
        <end position="95"/>
    </location>
</feature>
<feature type="compositionally biased region" description="Low complexity" evidence="1">
    <location>
        <begin position="96"/>
        <end position="111"/>
    </location>
</feature>
<evidence type="ECO:0000256" key="1">
    <source>
        <dbReference type="SAM" id="MobiDB-lite"/>
    </source>
</evidence>
<protein>
    <submittedName>
        <fullName evidence="2">Uncharacterized protein</fullName>
    </submittedName>
</protein>
<reference evidence="2 3" key="1">
    <citation type="submission" date="2023-09" db="EMBL/GenBank/DDBJ databases">
        <authorList>
            <person name="Wang M."/>
        </authorList>
    </citation>
    <scope>NUCLEOTIDE SEQUENCE [LARGE SCALE GENOMIC DNA]</scope>
    <source>
        <strain evidence="2">GT-2023</strain>
        <tissue evidence="2">Liver</tissue>
    </source>
</reference>
<sequence length="111" mass="12446">MTLDYHNTSVEKFPFKTAVCEMPHLGSEPEQAKGKLGFEEKKGSSGEDVICLGRSSMTPEGFLASVSHLHAEEEKDSEKKRETLSISQSYRFNESPTNPHHPLTTPYTHTH</sequence>
<dbReference type="Proteomes" id="UP001558613">
    <property type="component" value="Unassembled WGS sequence"/>
</dbReference>
<name>A0ABR3LQM9_9TELE</name>
<feature type="region of interest" description="Disordered" evidence="1">
    <location>
        <begin position="70"/>
        <end position="111"/>
    </location>
</feature>
<feature type="compositionally biased region" description="Basic and acidic residues" evidence="1">
    <location>
        <begin position="70"/>
        <end position="83"/>
    </location>
</feature>